<keyword evidence="4" id="KW-1185">Reference proteome</keyword>
<dbReference type="PANTHER" id="PTHR40448">
    <property type="entry name" value="TWO-COMPONENT SENSOR HISTIDINE KINASE"/>
    <property type="match status" value="1"/>
</dbReference>
<dbReference type="KEGG" id="ehn:H9Q80_14590"/>
<dbReference type="GO" id="GO:0042802">
    <property type="term" value="F:identical protein binding"/>
    <property type="evidence" value="ECO:0007669"/>
    <property type="project" value="TreeGrafter"/>
</dbReference>
<keyword evidence="1" id="KW-0472">Membrane</keyword>
<protein>
    <submittedName>
        <fullName evidence="3">GHKL domain-containing protein</fullName>
    </submittedName>
</protein>
<evidence type="ECO:0000259" key="2">
    <source>
        <dbReference type="Pfam" id="PF14501"/>
    </source>
</evidence>
<accession>A0A7G9GKY2</accession>
<gene>
    <name evidence="3" type="ORF">H9Q80_14590</name>
</gene>
<dbReference type="Proteomes" id="UP000515856">
    <property type="component" value="Chromosome"/>
</dbReference>
<dbReference type="Gene3D" id="3.30.565.10">
    <property type="entry name" value="Histidine kinase-like ATPase, C-terminal domain"/>
    <property type="match status" value="1"/>
</dbReference>
<reference evidence="3 4" key="1">
    <citation type="submission" date="2020-08" db="EMBL/GenBank/DDBJ databases">
        <authorList>
            <person name="Liu C."/>
            <person name="Sun Q."/>
        </authorList>
    </citation>
    <scope>NUCLEOTIDE SEQUENCE [LARGE SCALE GENOMIC DNA]</scope>
    <source>
        <strain evidence="3 4">NSJ-61</strain>
    </source>
</reference>
<dbReference type="InterPro" id="IPR032834">
    <property type="entry name" value="NatK-like_C"/>
</dbReference>
<feature type="transmembrane region" description="Helical" evidence="1">
    <location>
        <begin position="6"/>
        <end position="24"/>
    </location>
</feature>
<keyword evidence="1" id="KW-0812">Transmembrane</keyword>
<sequence length="433" mass="50933">MFDIGITIIENAIYAFITFSLINIKAKKECPFFLLLWGTLTVLTLVSNHLEAYDILLEPLTILMICVLSSIFSYNRKSYILMISIVPSIINNVIVTVSVFMISFVLRRPAITILSEYYVLVACLTKSVFLILGILIYHYRDSIIKFSDYRFKEWWPMIVLSYGILFSFNILFSVLINQSIRLEYTMFMIFINMITAFMVLIMFYNLQKSSKEKYDDKLKLALFHNDMEAYKQMQELEEAIRKSRHDEKYRYSYMYQLVEQGDIETLIKVLKERVDEVNTWKYYRFSNQTIFNMVLNERIAKMEDLKIQFDYDIRVPETLAMEEMDLYRILSNLMDNAIENCSGEKRIVMKAWIVQNALRVVIKNTIDQSVLQDNPDLKTKKEDIKHHGHGLDNTRKIAELYMGSLLVEEDDGYFVSDVICCLRAIAGEEEMDD</sequence>
<keyword evidence="1" id="KW-1133">Transmembrane helix</keyword>
<feature type="transmembrane region" description="Helical" evidence="1">
    <location>
        <begin position="158"/>
        <end position="178"/>
    </location>
</feature>
<dbReference type="Pfam" id="PF14501">
    <property type="entry name" value="HATPase_c_5"/>
    <property type="match status" value="1"/>
</dbReference>
<dbReference type="AlphaFoldDB" id="A0A7G9GKY2"/>
<dbReference type="InterPro" id="IPR036890">
    <property type="entry name" value="HATPase_C_sf"/>
</dbReference>
<proteinExistence type="predicted"/>
<feature type="transmembrane region" description="Helical" evidence="1">
    <location>
        <begin position="31"/>
        <end position="50"/>
    </location>
</feature>
<feature type="domain" description="Sensor histidine kinase NatK-like C-terminal" evidence="2">
    <location>
        <begin position="321"/>
        <end position="418"/>
    </location>
</feature>
<evidence type="ECO:0000313" key="3">
    <source>
        <dbReference type="EMBL" id="QNM11464.1"/>
    </source>
</evidence>
<feature type="transmembrane region" description="Helical" evidence="1">
    <location>
        <begin position="117"/>
        <end position="137"/>
    </location>
</feature>
<organism evidence="3 4">
    <name type="scientific">[Eubacterium] hominis</name>
    <dbReference type="NCBI Taxonomy" id="2764325"/>
    <lineage>
        <taxon>Bacteria</taxon>
        <taxon>Bacillati</taxon>
        <taxon>Bacillota</taxon>
        <taxon>Erysipelotrichia</taxon>
        <taxon>Erysipelotrichales</taxon>
        <taxon>Erysipelotrichaceae</taxon>
        <taxon>Amedibacillus</taxon>
    </lineage>
</organism>
<name>A0A7G9GKY2_9FIRM</name>
<evidence type="ECO:0000256" key="1">
    <source>
        <dbReference type="SAM" id="Phobius"/>
    </source>
</evidence>
<feature type="transmembrane region" description="Helical" evidence="1">
    <location>
        <begin position="81"/>
        <end position="105"/>
    </location>
</feature>
<dbReference type="SUPFAM" id="SSF55874">
    <property type="entry name" value="ATPase domain of HSP90 chaperone/DNA topoisomerase II/histidine kinase"/>
    <property type="match status" value="1"/>
</dbReference>
<dbReference type="EMBL" id="CP060636">
    <property type="protein sequence ID" value="QNM11464.1"/>
    <property type="molecule type" value="Genomic_DNA"/>
</dbReference>
<evidence type="ECO:0000313" key="4">
    <source>
        <dbReference type="Proteomes" id="UP000515856"/>
    </source>
</evidence>
<feature type="transmembrane region" description="Helical" evidence="1">
    <location>
        <begin position="184"/>
        <end position="204"/>
    </location>
</feature>
<feature type="transmembrane region" description="Helical" evidence="1">
    <location>
        <begin position="56"/>
        <end position="74"/>
    </location>
</feature>
<dbReference type="PANTHER" id="PTHR40448:SF1">
    <property type="entry name" value="TWO-COMPONENT SENSOR HISTIDINE KINASE"/>
    <property type="match status" value="1"/>
</dbReference>
<dbReference type="RefSeq" id="WP_117454114.1">
    <property type="nucleotide sequence ID" value="NZ_CP060636.1"/>
</dbReference>